<sequence>MRRYLRILIQYAQEFTLVEVLYKPRQRAYMPQGVALAIEPRDSCHWLNNFDRSSLKLFLTEASKFAW</sequence>
<dbReference type="HOGENOM" id="CLU_2817580_0_0_1"/>
<dbReference type="InParanoid" id="A0A061FVB6"/>
<protein>
    <submittedName>
        <fullName evidence="1">Uncharacterized protein</fullName>
    </submittedName>
</protein>
<dbReference type="EMBL" id="CM001888">
    <property type="protein sequence ID" value="EOY18734.1"/>
    <property type="molecule type" value="Genomic_DNA"/>
</dbReference>
<dbReference type="AlphaFoldDB" id="A0A061FVB6"/>
<gene>
    <name evidence="1" type="ORF">TCM_043232</name>
</gene>
<reference evidence="1 2" key="1">
    <citation type="journal article" date="2013" name="Genome Biol.">
        <title>The genome sequence of the most widely cultivated cacao type and its use to identify candidate genes regulating pod color.</title>
        <authorList>
            <person name="Motamayor J.C."/>
            <person name="Mockaitis K."/>
            <person name="Schmutz J."/>
            <person name="Haiminen N."/>
            <person name="Iii D.L."/>
            <person name="Cornejo O."/>
            <person name="Findley S.D."/>
            <person name="Zheng P."/>
            <person name="Utro F."/>
            <person name="Royaert S."/>
            <person name="Saski C."/>
            <person name="Jenkins J."/>
            <person name="Podicheti R."/>
            <person name="Zhao M."/>
            <person name="Scheffler B.E."/>
            <person name="Stack J.C."/>
            <person name="Feltus F.A."/>
            <person name="Mustiga G.M."/>
            <person name="Amores F."/>
            <person name="Phillips W."/>
            <person name="Marelli J.P."/>
            <person name="May G.D."/>
            <person name="Shapiro H."/>
            <person name="Ma J."/>
            <person name="Bustamante C.D."/>
            <person name="Schnell R.J."/>
            <person name="Main D."/>
            <person name="Gilbert D."/>
            <person name="Parida L."/>
            <person name="Kuhn D.N."/>
        </authorList>
    </citation>
    <scope>NUCLEOTIDE SEQUENCE [LARGE SCALE GENOMIC DNA]</scope>
    <source>
        <strain evidence="2">cv. Matina 1-6</strain>
    </source>
</reference>
<keyword evidence="2" id="KW-1185">Reference proteome</keyword>
<organism evidence="1 2">
    <name type="scientific">Theobroma cacao</name>
    <name type="common">Cacao</name>
    <name type="synonym">Cocoa</name>
    <dbReference type="NCBI Taxonomy" id="3641"/>
    <lineage>
        <taxon>Eukaryota</taxon>
        <taxon>Viridiplantae</taxon>
        <taxon>Streptophyta</taxon>
        <taxon>Embryophyta</taxon>
        <taxon>Tracheophyta</taxon>
        <taxon>Spermatophyta</taxon>
        <taxon>Magnoliopsida</taxon>
        <taxon>eudicotyledons</taxon>
        <taxon>Gunneridae</taxon>
        <taxon>Pentapetalae</taxon>
        <taxon>rosids</taxon>
        <taxon>malvids</taxon>
        <taxon>Malvales</taxon>
        <taxon>Malvaceae</taxon>
        <taxon>Byttnerioideae</taxon>
        <taxon>Theobroma</taxon>
    </lineage>
</organism>
<dbReference type="Proteomes" id="UP000026915">
    <property type="component" value="Chromosome 10"/>
</dbReference>
<name>A0A061FVB6_THECC</name>
<dbReference type="Gramene" id="EOY18734">
    <property type="protein sequence ID" value="EOY18734"/>
    <property type="gene ID" value="TCM_043232"/>
</dbReference>
<evidence type="ECO:0000313" key="1">
    <source>
        <dbReference type="EMBL" id="EOY18734.1"/>
    </source>
</evidence>
<evidence type="ECO:0000313" key="2">
    <source>
        <dbReference type="Proteomes" id="UP000026915"/>
    </source>
</evidence>
<proteinExistence type="predicted"/>
<accession>A0A061FVB6</accession>